<name>A0ACB8S2H5_9AGAM</name>
<reference evidence="1" key="1">
    <citation type="submission" date="2021-02" db="EMBL/GenBank/DDBJ databases">
        <authorList>
            <consortium name="DOE Joint Genome Institute"/>
            <person name="Ahrendt S."/>
            <person name="Looney B.P."/>
            <person name="Miyauchi S."/>
            <person name="Morin E."/>
            <person name="Drula E."/>
            <person name="Courty P.E."/>
            <person name="Chicoki N."/>
            <person name="Fauchery L."/>
            <person name="Kohler A."/>
            <person name="Kuo A."/>
            <person name="Labutti K."/>
            <person name="Pangilinan J."/>
            <person name="Lipzen A."/>
            <person name="Riley R."/>
            <person name="Andreopoulos W."/>
            <person name="He G."/>
            <person name="Johnson J."/>
            <person name="Barry K.W."/>
            <person name="Grigoriev I.V."/>
            <person name="Nagy L."/>
            <person name="Hibbett D."/>
            <person name="Henrissat B."/>
            <person name="Matheny P.B."/>
            <person name="Labbe J."/>
            <person name="Martin F."/>
        </authorList>
    </citation>
    <scope>NUCLEOTIDE SEQUENCE</scope>
    <source>
        <strain evidence="1">FP105234-sp</strain>
    </source>
</reference>
<accession>A0ACB8S2H5</accession>
<organism evidence="1 2">
    <name type="scientific">Auriscalpium vulgare</name>
    <dbReference type="NCBI Taxonomy" id="40419"/>
    <lineage>
        <taxon>Eukaryota</taxon>
        <taxon>Fungi</taxon>
        <taxon>Dikarya</taxon>
        <taxon>Basidiomycota</taxon>
        <taxon>Agaricomycotina</taxon>
        <taxon>Agaricomycetes</taxon>
        <taxon>Russulales</taxon>
        <taxon>Auriscalpiaceae</taxon>
        <taxon>Auriscalpium</taxon>
    </lineage>
</organism>
<comment type="caution">
    <text evidence="1">The sequence shown here is derived from an EMBL/GenBank/DDBJ whole genome shotgun (WGS) entry which is preliminary data.</text>
</comment>
<gene>
    <name evidence="1" type="ORF">FA95DRAFT_1487496</name>
</gene>
<evidence type="ECO:0000313" key="1">
    <source>
        <dbReference type="EMBL" id="KAI0050342.1"/>
    </source>
</evidence>
<dbReference type="Proteomes" id="UP000814033">
    <property type="component" value="Unassembled WGS sequence"/>
</dbReference>
<evidence type="ECO:0000313" key="2">
    <source>
        <dbReference type="Proteomes" id="UP000814033"/>
    </source>
</evidence>
<proteinExistence type="predicted"/>
<protein>
    <submittedName>
        <fullName evidence="1">Uncharacterized protein</fullName>
    </submittedName>
</protein>
<keyword evidence="2" id="KW-1185">Reference proteome</keyword>
<dbReference type="EMBL" id="MU275863">
    <property type="protein sequence ID" value="KAI0050342.1"/>
    <property type="molecule type" value="Genomic_DNA"/>
</dbReference>
<sequence length="279" mass="29990">MADATPAASVELPRTTVRLPRHLAHPETKEISKEVLAAVEPGIAEVPLEYIHGVLYEAGPSMLKVLGGVQASPAKDKLPKELSIIVNDLSAEMPTHMVAVYSRLSNTTRRRVTLYPIHNVMFATHCANLPALPPSHPTPPTTPGSRITVPVVPLCLPSPPTFPHLSAYLYGKRADVLLASLLPCAPPAFDKSGTDEDRQRAAIKQFASKLAATYTPHALLQHAMRVNGLWRNACVLGVFDDALWATIDLAWEVLLYALAIATGNPQAIEVTPVAAESSS</sequence>
<reference evidence="1" key="2">
    <citation type="journal article" date="2022" name="New Phytol.">
        <title>Evolutionary transition to the ectomycorrhizal habit in the genomes of a hyperdiverse lineage of mushroom-forming fungi.</title>
        <authorList>
            <person name="Looney B."/>
            <person name="Miyauchi S."/>
            <person name="Morin E."/>
            <person name="Drula E."/>
            <person name="Courty P.E."/>
            <person name="Kohler A."/>
            <person name="Kuo A."/>
            <person name="LaButti K."/>
            <person name="Pangilinan J."/>
            <person name="Lipzen A."/>
            <person name="Riley R."/>
            <person name="Andreopoulos W."/>
            <person name="He G."/>
            <person name="Johnson J."/>
            <person name="Nolan M."/>
            <person name="Tritt A."/>
            <person name="Barry K.W."/>
            <person name="Grigoriev I.V."/>
            <person name="Nagy L.G."/>
            <person name="Hibbett D."/>
            <person name="Henrissat B."/>
            <person name="Matheny P.B."/>
            <person name="Labbe J."/>
            <person name="Martin F.M."/>
        </authorList>
    </citation>
    <scope>NUCLEOTIDE SEQUENCE</scope>
    <source>
        <strain evidence="1">FP105234-sp</strain>
    </source>
</reference>